<evidence type="ECO:0000313" key="2">
    <source>
        <dbReference type="Proteomes" id="UP000593567"/>
    </source>
</evidence>
<keyword evidence="2" id="KW-1185">Reference proteome</keyword>
<gene>
    <name evidence="1" type="ORF">EB796_002158</name>
</gene>
<sequence length="72" mass="8289">MHDIGVRTLQVLEREYLSCLYIYIQRKEFLHKTSAQTLETDSLWNKSKKLKMHPTSVKSTFLLTSLTTTAGG</sequence>
<dbReference type="AlphaFoldDB" id="A0A7J7KN18"/>
<organism evidence="1 2">
    <name type="scientific">Bugula neritina</name>
    <name type="common">Brown bryozoan</name>
    <name type="synonym">Sertularia neritina</name>
    <dbReference type="NCBI Taxonomy" id="10212"/>
    <lineage>
        <taxon>Eukaryota</taxon>
        <taxon>Metazoa</taxon>
        <taxon>Spiralia</taxon>
        <taxon>Lophotrochozoa</taxon>
        <taxon>Bryozoa</taxon>
        <taxon>Gymnolaemata</taxon>
        <taxon>Cheilostomatida</taxon>
        <taxon>Flustrina</taxon>
        <taxon>Buguloidea</taxon>
        <taxon>Bugulidae</taxon>
        <taxon>Bugula</taxon>
    </lineage>
</organism>
<dbReference type="EMBL" id="VXIV02000243">
    <property type="protein sequence ID" value="KAF6039533.1"/>
    <property type="molecule type" value="Genomic_DNA"/>
</dbReference>
<protein>
    <submittedName>
        <fullName evidence="1">Uncharacterized protein</fullName>
    </submittedName>
</protein>
<name>A0A7J7KN18_BUGNE</name>
<reference evidence="1" key="1">
    <citation type="submission" date="2020-06" db="EMBL/GenBank/DDBJ databases">
        <title>Draft genome of Bugula neritina, a colonial animal packing powerful symbionts and potential medicines.</title>
        <authorList>
            <person name="Rayko M."/>
        </authorList>
    </citation>
    <scope>NUCLEOTIDE SEQUENCE [LARGE SCALE GENOMIC DNA]</scope>
    <source>
        <strain evidence="1">Kwan_BN1</strain>
    </source>
</reference>
<comment type="caution">
    <text evidence="1">The sequence shown here is derived from an EMBL/GenBank/DDBJ whole genome shotgun (WGS) entry which is preliminary data.</text>
</comment>
<dbReference type="Proteomes" id="UP000593567">
    <property type="component" value="Unassembled WGS sequence"/>
</dbReference>
<accession>A0A7J7KN18</accession>
<evidence type="ECO:0000313" key="1">
    <source>
        <dbReference type="EMBL" id="KAF6039533.1"/>
    </source>
</evidence>
<proteinExistence type="predicted"/>